<accession>A0A922MKT8</accession>
<sequence length="135" mass="14777">MKKSGVLKGSEAVNAYCSVPCPFFYPASPTVSYAAYPGAQPRKNIYTESEDDAKESPPAVKQRQPEPEPRTKSKDEKTEEEVRSPSPTRRKSSPNPETPPTPNSATNSPNRRFFTSLFSIPGAVMDTLLSGEIVL</sequence>
<protein>
    <submittedName>
        <fullName evidence="2">Uncharacterized protein</fullName>
    </submittedName>
</protein>
<dbReference type="EMBL" id="JACEFF010000390">
    <property type="protein sequence ID" value="KAH9638528.1"/>
    <property type="molecule type" value="Genomic_DNA"/>
</dbReference>
<feature type="region of interest" description="Disordered" evidence="1">
    <location>
        <begin position="32"/>
        <end position="112"/>
    </location>
</feature>
<name>A0A922MKT8_SPOEX</name>
<reference evidence="2" key="1">
    <citation type="journal article" date="2021" name="G3 (Bethesda)">
        <title>Genome and transcriptome analysis of the beet armyworm Spodoptera exigua reveals targets for pest control. .</title>
        <authorList>
            <person name="Simon S."/>
            <person name="Breeschoten T."/>
            <person name="Jansen H.J."/>
            <person name="Dirks R.P."/>
            <person name="Schranz M.E."/>
            <person name="Ros V.I.D."/>
        </authorList>
    </citation>
    <scope>NUCLEOTIDE SEQUENCE</scope>
    <source>
        <strain evidence="2">TB_SE_WUR_2020</strain>
    </source>
</reference>
<comment type="caution">
    <text evidence="2">The sequence shown here is derived from an EMBL/GenBank/DDBJ whole genome shotgun (WGS) entry which is preliminary data.</text>
</comment>
<dbReference type="AlphaFoldDB" id="A0A922MKT8"/>
<evidence type="ECO:0000313" key="2">
    <source>
        <dbReference type="EMBL" id="KAH9638528.1"/>
    </source>
</evidence>
<dbReference type="Proteomes" id="UP000814243">
    <property type="component" value="Unassembled WGS sequence"/>
</dbReference>
<feature type="compositionally biased region" description="Basic and acidic residues" evidence="1">
    <location>
        <begin position="63"/>
        <end position="83"/>
    </location>
</feature>
<organism evidence="2 3">
    <name type="scientific">Spodoptera exigua</name>
    <name type="common">Beet armyworm</name>
    <name type="synonym">Noctua fulgens</name>
    <dbReference type="NCBI Taxonomy" id="7107"/>
    <lineage>
        <taxon>Eukaryota</taxon>
        <taxon>Metazoa</taxon>
        <taxon>Ecdysozoa</taxon>
        <taxon>Arthropoda</taxon>
        <taxon>Hexapoda</taxon>
        <taxon>Insecta</taxon>
        <taxon>Pterygota</taxon>
        <taxon>Neoptera</taxon>
        <taxon>Endopterygota</taxon>
        <taxon>Lepidoptera</taxon>
        <taxon>Glossata</taxon>
        <taxon>Ditrysia</taxon>
        <taxon>Noctuoidea</taxon>
        <taxon>Noctuidae</taxon>
        <taxon>Amphipyrinae</taxon>
        <taxon>Spodoptera</taxon>
    </lineage>
</organism>
<gene>
    <name evidence="2" type="ORF">HF086_008994</name>
</gene>
<evidence type="ECO:0000256" key="1">
    <source>
        <dbReference type="SAM" id="MobiDB-lite"/>
    </source>
</evidence>
<proteinExistence type="predicted"/>
<evidence type="ECO:0000313" key="3">
    <source>
        <dbReference type="Proteomes" id="UP000814243"/>
    </source>
</evidence>